<evidence type="ECO:0000313" key="3">
    <source>
        <dbReference type="Proteomes" id="UP001310594"/>
    </source>
</evidence>
<protein>
    <recommendedName>
        <fullName evidence="4">F-box domain-containing protein</fullName>
    </recommendedName>
</protein>
<evidence type="ECO:0008006" key="4">
    <source>
        <dbReference type="Google" id="ProtNLM"/>
    </source>
</evidence>
<feature type="compositionally biased region" description="Low complexity" evidence="1">
    <location>
        <begin position="173"/>
        <end position="184"/>
    </location>
</feature>
<dbReference type="AlphaFoldDB" id="A0AAN7W4Q4"/>
<dbReference type="EMBL" id="JAVRQU010000016">
    <property type="protein sequence ID" value="KAK5694012.1"/>
    <property type="molecule type" value="Genomic_DNA"/>
</dbReference>
<proteinExistence type="predicted"/>
<name>A0AAN7W4Q4_9PEZI</name>
<feature type="region of interest" description="Disordered" evidence="1">
    <location>
        <begin position="164"/>
        <end position="184"/>
    </location>
</feature>
<gene>
    <name evidence="2" type="ORF">LTR97_009630</name>
</gene>
<dbReference type="InterPro" id="IPR036047">
    <property type="entry name" value="F-box-like_dom_sf"/>
</dbReference>
<dbReference type="Proteomes" id="UP001310594">
    <property type="component" value="Unassembled WGS sequence"/>
</dbReference>
<dbReference type="SUPFAM" id="SSF81383">
    <property type="entry name" value="F-box domain"/>
    <property type="match status" value="1"/>
</dbReference>
<comment type="caution">
    <text evidence="2">The sequence shown here is derived from an EMBL/GenBank/DDBJ whole genome shotgun (WGS) entry which is preliminary data.</text>
</comment>
<evidence type="ECO:0000313" key="2">
    <source>
        <dbReference type="EMBL" id="KAK5694012.1"/>
    </source>
</evidence>
<reference evidence="2" key="1">
    <citation type="submission" date="2023-08" db="EMBL/GenBank/DDBJ databases">
        <title>Black Yeasts Isolated from many extreme environments.</title>
        <authorList>
            <person name="Coleine C."/>
            <person name="Stajich J.E."/>
            <person name="Selbmann L."/>
        </authorList>
    </citation>
    <scope>NUCLEOTIDE SEQUENCE</scope>
    <source>
        <strain evidence="2">CCFEE 5810</strain>
    </source>
</reference>
<accession>A0AAN7W4Q4</accession>
<organism evidence="2 3">
    <name type="scientific">Elasticomyces elasticus</name>
    <dbReference type="NCBI Taxonomy" id="574655"/>
    <lineage>
        <taxon>Eukaryota</taxon>
        <taxon>Fungi</taxon>
        <taxon>Dikarya</taxon>
        <taxon>Ascomycota</taxon>
        <taxon>Pezizomycotina</taxon>
        <taxon>Dothideomycetes</taxon>
        <taxon>Dothideomycetidae</taxon>
        <taxon>Mycosphaerellales</taxon>
        <taxon>Teratosphaeriaceae</taxon>
        <taxon>Elasticomyces</taxon>
    </lineage>
</organism>
<evidence type="ECO:0000256" key="1">
    <source>
        <dbReference type="SAM" id="MobiDB-lite"/>
    </source>
</evidence>
<sequence>MAVPSRNPFDGLPIETNQHIATYLTTDSDLCTFRLVSQSTHNAVDADNNSFWRRRFVSVFETPTWGVTRSASQNVKFKLEYQRRRKCLMFGAKYEAALVRRDAVQIRKGTQALEVVREMLVDAFSDRPTDNTKIYESSNLTAVLNFISNHDLLNFVLLPDRNPPPPQQHFRTRSSPRSTNNSASASASTMDIVCLPKDLLQTIQILLAPAMFDIDRHFNHFSFPFSQEVVYGTGSQHQIFTFVLHLPLPPILLIKTNDITLSGANGLDISPPWLLHHINFWKFHMMREAECTLAQPFADLPPASRPRFWDRQLTQHNGTLGKNWKGSYAYLDRDHMPAIRAGKGHTDPIPDEFNGEADGARSFQDLRLELVDDKDSFWPPTFEQHLRALTLPPSRAKTRAQKRSTDASTISNLRPQSFHFHGDGSDSSESFLSAGWLNALPPQNGVPGWQRMTMMKYFESDEGVVDEEGLWAYEGVVLPGGQIMVGRWWSPGDGVGEDMYSGPYMLWCVDGVEREDGDGERREGSVDLDQLP</sequence>